<evidence type="ECO:0000256" key="4">
    <source>
        <dbReference type="ARBA" id="ARBA00012285"/>
    </source>
</evidence>
<keyword evidence="7" id="KW-0456">Lyase</keyword>
<dbReference type="PANTHER" id="PTHR42885">
    <property type="entry name" value="HISTIDINOL-PHOSPHATE AMINOTRANSFERASE-RELATED"/>
    <property type="match status" value="1"/>
</dbReference>
<evidence type="ECO:0000256" key="7">
    <source>
        <dbReference type="ARBA" id="ARBA00023239"/>
    </source>
</evidence>
<protein>
    <recommendedName>
        <fullName evidence="4">threonine-phosphate decarboxylase</fullName>
        <ecNumber evidence="4">4.1.1.81</ecNumber>
    </recommendedName>
    <alternativeName>
        <fullName evidence="8">L-threonine-O-3-phosphate decarboxylase</fullName>
    </alternativeName>
</protein>
<dbReference type="NCBIfam" id="TIGR01140">
    <property type="entry name" value="L_thr_O3P_dcar"/>
    <property type="match status" value="1"/>
</dbReference>
<dbReference type="GO" id="GO:0048472">
    <property type="term" value="F:threonine-phosphate decarboxylase activity"/>
    <property type="evidence" value="ECO:0007669"/>
    <property type="project" value="UniProtKB-EC"/>
</dbReference>
<dbReference type="UniPathway" id="UPA00148"/>
<dbReference type="RefSeq" id="WP_040037763.1">
    <property type="nucleotide sequence ID" value="NZ_JWIQ02000080.1"/>
</dbReference>
<dbReference type="PANTHER" id="PTHR42885:SF1">
    <property type="entry name" value="THREONINE-PHOSPHATE DECARBOXYLASE"/>
    <property type="match status" value="1"/>
</dbReference>
<dbReference type="Proteomes" id="UP000031563">
    <property type="component" value="Unassembled WGS sequence"/>
</dbReference>
<comment type="cofactor">
    <cofactor evidence="1">
        <name>pyridoxal 5'-phosphate</name>
        <dbReference type="ChEBI" id="CHEBI:597326"/>
    </cofactor>
</comment>
<evidence type="ECO:0000256" key="2">
    <source>
        <dbReference type="ARBA" id="ARBA00003444"/>
    </source>
</evidence>
<gene>
    <name evidence="11" type="ORF">QY95_01788</name>
</gene>
<accession>A0A0F5I4F6</accession>
<comment type="caution">
    <text evidence="11">The sequence shown here is derived from an EMBL/GenBank/DDBJ whole genome shotgun (WGS) entry which is preliminary data.</text>
</comment>
<dbReference type="OrthoDB" id="9813612at2"/>
<evidence type="ECO:0000256" key="9">
    <source>
        <dbReference type="ARBA" id="ARBA00048531"/>
    </source>
</evidence>
<dbReference type="Gene3D" id="3.90.1150.10">
    <property type="entry name" value="Aspartate Aminotransferase, domain 1"/>
    <property type="match status" value="1"/>
</dbReference>
<evidence type="ECO:0000256" key="6">
    <source>
        <dbReference type="ARBA" id="ARBA00022898"/>
    </source>
</evidence>
<dbReference type="InterPro" id="IPR015422">
    <property type="entry name" value="PyrdxlP-dep_Trfase_small"/>
</dbReference>
<organism evidence="11 12">
    <name type="scientific">Bacillus thermotolerans</name>
    <name type="common">Quasibacillus thermotolerans</name>
    <dbReference type="NCBI Taxonomy" id="1221996"/>
    <lineage>
        <taxon>Bacteria</taxon>
        <taxon>Bacillati</taxon>
        <taxon>Bacillota</taxon>
        <taxon>Bacilli</taxon>
        <taxon>Bacillales</taxon>
        <taxon>Bacillaceae</taxon>
        <taxon>Bacillus</taxon>
    </lineage>
</organism>
<evidence type="ECO:0000313" key="12">
    <source>
        <dbReference type="Proteomes" id="UP000031563"/>
    </source>
</evidence>
<keyword evidence="6" id="KW-0663">Pyridoxal phosphate</keyword>
<dbReference type="InterPro" id="IPR005860">
    <property type="entry name" value="CobD"/>
</dbReference>
<keyword evidence="12" id="KW-1185">Reference proteome</keyword>
<sequence>MRLPAHGSNPDHLYKAIGLERPLDLIDFSVNTNPFGPPAAIKEHWMEWFSLVADYPDPSGASVIKKLAERNGVQEEQIVLGNGAAEIIQLLAQQWREERIVIVQPAFSEYEAACRTYGCGVEYIFADQLGQIPVNDMIHKAEKAAAIFMCTPNNPTGMVFAREQIVEVLAKTESSGCYVVIDEAFYDFAGSDTFAELLPRYPHLLILRSLTKMYAIAGLRIGYLLSSAETASRVARLRPHWNVNTLALQAAETVLQEEAFEVRTRERIAEERERMFNFLQRESFEHTPSSVNFYLLRDPALDDQRPLFVFLLKKGIVLRHTYNYPGIEGRWLRAAVKTEEENNQLKEALLQWRKQG</sequence>
<dbReference type="Gene3D" id="3.40.640.10">
    <property type="entry name" value="Type I PLP-dependent aspartate aminotransferase-like (Major domain)"/>
    <property type="match status" value="1"/>
</dbReference>
<dbReference type="STRING" id="1221996.QY95_01788"/>
<dbReference type="SUPFAM" id="SSF53383">
    <property type="entry name" value="PLP-dependent transferases"/>
    <property type="match status" value="1"/>
</dbReference>
<dbReference type="InterPro" id="IPR015424">
    <property type="entry name" value="PyrdxlP-dep_Trfase"/>
</dbReference>
<dbReference type="InterPro" id="IPR004839">
    <property type="entry name" value="Aminotransferase_I/II_large"/>
</dbReference>
<evidence type="ECO:0000313" key="11">
    <source>
        <dbReference type="EMBL" id="KKB40155.1"/>
    </source>
</evidence>
<dbReference type="GO" id="GO:0030170">
    <property type="term" value="F:pyridoxal phosphate binding"/>
    <property type="evidence" value="ECO:0007669"/>
    <property type="project" value="InterPro"/>
</dbReference>
<feature type="domain" description="Aminotransferase class I/classII large" evidence="10">
    <location>
        <begin position="24"/>
        <end position="348"/>
    </location>
</feature>
<evidence type="ECO:0000256" key="1">
    <source>
        <dbReference type="ARBA" id="ARBA00001933"/>
    </source>
</evidence>
<comment type="function">
    <text evidence="2">Decarboxylates L-threonine-O-3-phosphate to yield (R)-1-amino-2-propanol O-2-phosphate, the precursor for the linkage between the nucleotide loop and the corrin ring in cobalamin.</text>
</comment>
<keyword evidence="5" id="KW-0169">Cobalamin biosynthesis</keyword>
<reference evidence="11" key="1">
    <citation type="submission" date="2015-02" db="EMBL/GenBank/DDBJ databases">
        <title>Genome Assembly of Bacillaceae bacterium MTCC 8252.</title>
        <authorList>
            <person name="Verma A."/>
            <person name="Khatri I."/>
            <person name="Mual P."/>
            <person name="Subramanian S."/>
            <person name="Krishnamurthi S."/>
        </authorList>
    </citation>
    <scope>NUCLEOTIDE SEQUENCE [LARGE SCALE GENOMIC DNA]</scope>
    <source>
        <strain evidence="11">MTCC 8252</strain>
    </source>
</reference>
<dbReference type="Pfam" id="PF00155">
    <property type="entry name" value="Aminotran_1_2"/>
    <property type="match status" value="1"/>
</dbReference>
<dbReference type="InterPro" id="IPR004838">
    <property type="entry name" value="NHTrfase_class1_PyrdxlP-BS"/>
</dbReference>
<evidence type="ECO:0000256" key="5">
    <source>
        <dbReference type="ARBA" id="ARBA00022573"/>
    </source>
</evidence>
<dbReference type="EC" id="4.1.1.81" evidence="4"/>
<dbReference type="EMBL" id="JWIR02000032">
    <property type="protein sequence ID" value="KKB40155.1"/>
    <property type="molecule type" value="Genomic_DNA"/>
</dbReference>
<evidence type="ECO:0000256" key="8">
    <source>
        <dbReference type="ARBA" id="ARBA00029996"/>
    </source>
</evidence>
<dbReference type="PROSITE" id="PS00105">
    <property type="entry name" value="AA_TRANSFER_CLASS_1"/>
    <property type="match status" value="1"/>
</dbReference>
<dbReference type="InterPro" id="IPR015421">
    <property type="entry name" value="PyrdxlP-dep_Trfase_major"/>
</dbReference>
<dbReference type="GO" id="GO:0009236">
    <property type="term" value="P:cobalamin biosynthetic process"/>
    <property type="evidence" value="ECO:0007669"/>
    <property type="project" value="UniProtKB-UniPathway"/>
</dbReference>
<evidence type="ECO:0000256" key="3">
    <source>
        <dbReference type="ARBA" id="ARBA00004953"/>
    </source>
</evidence>
<comment type="pathway">
    <text evidence="3">Cofactor biosynthesis; adenosylcobalamin biosynthesis.</text>
</comment>
<dbReference type="CDD" id="cd00609">
    <property type="entry name" value="AAT_like"/>
    <property type="match status" value="1"/>
</dbReference>
<comment type="catalytic activity">
    <reaction evidence="9">
        <text>O-phospho-L-threonine + H(+) = (R)-1-aminopropan-2-yl phosphate + CO2</text>
        <dbReference type="Rhea" id="RHEA:11492"/>
        <dbReference type="ChEBI" id="CHEBI:15378"/>
        <dbReference type="ChEBI" id="CHEBI:16526"/>
        <dbReference type="ChEBI" id="CHEBI:58563"/>
        <dbReference type="ChEBI" id="CHEBI:58675"/>
        <dbReference type="EC" id="4.1.1.81"/>
    </reaction>
</comment>
<evidence type="ECO:0000259" key="10">
    <source>
        <dbReference type="Pfam" id="PF00155"/>
    </source>
</evidence>
<name>A0A0F5I4F6_BACTR</name>
<proteinExistence type="predicted"/>
<dbReference type="AlphaFoldDB" id="A0A0F5I4F6"/>